<name>A0AAV5K318_9ROSI</name>
<evidence type="ECO:0000313" key="1">
    <source>
        <dbReference type="EMBL" id="GKV18257.1"/>
    </source>
</evidence>
<dbReference type="EMBL" id="BPVZ01000050">
    <property type="protein sequence ID" value="GKV18257.1"/>
    <property type="molecule type" value="Genomic_DNA"/>
</dbReference>
<evidence type="ECO:0000313" key="2">
    <source>
        <dbReference type="Proteomes" id="UP001054252"/>
    </source>
</evidence>
<accession>A0AAV5K318</accession>
<organism evidence="1 2">
    <name type="scientific">Rubroshorea leprosula</name>
    <dbReference type="NCBI Taxonomy" id="152421"/>
    <lineage>
        <taxon>Eukaryota</taxon>
        <taxon>Viridiplantae</taxon>
        <taxon>Streptophyta</taxon>
        <taxon>Embryophyta</taxon>
        <taxon>Tracheophyta</taxon>
        <taxon>Spermatophyta</taxon>
        <taxon>Magnoliopsida</taxon>
        <taxon>eudicotyledons</taxon>
        <taxon>Gunneridae</taxon>
        <taxon>Pentapetalae</taxon>
        <taxon>rosids</taxon>
        <taxon>malvids</taxon>
        <taxon>Malvales</taxon>
        <taxon>Dipterocarpaceae</taxon>
        <taxon>Rubroshorea</taxon>
    </lineage>
</organism>
<comment type="caution">
    <text evidence="1">The sequence shown here is derived from an EMBL/GenBank/DDBJ whole genome shotgun (WGS) entry which is preliminary data.</text>
</comment>
<dbReference type="Proteomes" id="UP001054252">
    <property type="component" value="Unassembled WGS sequence"/>
</dbReference>
<sequence>MTSGRWANPLLSPPPSRRHQPWEIGELDEISLLFLLNHKIWGLESSLSTQKIPVLLCSALSPVRRFCWV</sequence>
<dbReference type="AlphaFoldDB" id="A0AAV5K318"/>
<gene>
    <name evidence="1" type="ORF">SLEP1_g28662</name>
</gene>
<proteinExistence type="predicted"/>
<reference evidence="1 2" key="1">
    <citation type="journal article" date="2021" name="Commun. Biol.">
        <title>The genome of Shorea leprosula (Dipterocarpaceae) highlights the ecological relevance of drought in aseasonal tropical rainforests.</title>
        <authorList>
            <person name="Ng K.K.S."/>
            <person name="Kobayashi M.J."/>
            <person name="Fawcett J.A."/>
            <person name="Hatakeyama M."/>
            <person name="Paape T."/>
            <person name="Ng C.H."/>
            <person name="Ang C.C."/>
            <person name="Tnah L.H."/>
            <person name="Lee C.T."/>
            <person name="Nishiyama T."/>
            <person name="Sese J."/>
            <person name="O'Brien M.J."/>
            <person name="Copetti D."/>
            <person name="Mohd Noor M.I."/>
            <person name="Ong R.C."/>
            <person name="Putra M."/>
            <person name="Sireger I.Z."/>
            <person name="Indrioko S."/>
            <person name="Kosugi Y."/>
            <person name="Izuno A."/>
            <person name="Isagi Y."/>
            <person name="Lee S.L."/>
            <person name="Shimizu K.K."/>
        </authorList>
    </citation>
    <scope>NUCLEOTIDE SEQUENCE [LARGE SCALE GENOMIC DNA]</scope>
    <source>
        <strain evidence="1">214</strain>
    </source>
</reference>
<keyword evidence="2" id="KW-1185">Reference proteome</keyword>
<protein>
    <submittedName>
        <fullName evidence="1">Uncharacterized protein</fullName>
    </submittedName>
</protein>